<protein>
    <submittedName>
        <fullName evidence="1">Uncharacterized protein</fullName>
    </submittedName>
</protein>
<dbReference type="EMBL" id="CM056809">
    <property type="protein sequence ID" value="KAJ8647682.1"/>
    <property type="molecule type" value="Genomic_DNA"/>
</dbReference>
<gene>
    <name evidence="1" type="ORF">MRB53_000705</name>
</gene>
<evidence type="ECO:0000313" key="2">
    <source>
        <dbReference type="Proteomes" id="UP001234297"/>
    </source>
</evidence>
<organism evidence="1 2">
    <name type="scientific">Persea americana</name>
    <name type="common">Avocado</name>
    <dbReference type="NCBI Taxonomy" id="3435"/>
    <lineage>
        <taxon>Eukaryota</taxon>
        <taxon>Viridiplantae</taxon>
        <taxon>Streptophyta</taxon>
        <taxon>Embryophyta</taxon>
        <taxon>Tracheophyta</taxon>
        <taxon>Spermatophyta</taxon>
        <taxon>Magnoliopsida</taxon>
        <taxon>Magnoliidae</taxon>
        <taxon>Laurales</taxon>
        <taxon>Lauraceae</taxon>
        <taxon>Persea</taxon>
    </lineage>
</organism>
<keyword evidence="2" id="KW-1185">Reference proteome</keyword>
<accession>A0ACC2MPK4</accession>
<proteinExistence type="predicted"/>
<dbReference type="Proteomes" id="UP001234297">
    <property type="component" value="Chromosome 1"/>
</dbReference>
<evidence type="ECO:0000313" key="1">
    <source>
        <dbReference type="EMBL" id="KAJ8647682.1"/>
    </source>
</evidence>
<sequence length="650" mass="71222">MPLKSPGLRVDIYAKILSTSIRSNSQYLWEMGESMDRDANGGSNMVRLTAYIIKSRWFTIFATILVMSAAGATYAFGIYSKDIKETLGYNQQTLNTLGFFKDLGANVGILAGLINEVTPPWFVLAIGAIMNLGGYLMVWLAVTGRTPRPHVWQMCLYICIGANSQSFANNGALVTAVKNFPESRGVVLGLLKGYTGLSSAIFTQLYHAIYGDDSKALILLIGWLPAAISIVFIYTIRLTKVKRQENEIKVFYRILYAAIALAGYLLVMIVVQKMVSFSQSAYAGSAVVVLLLLFLPVVVVWREEANIWRLKVHSKTNPSPITISVDKQEKSEVANDPPKAALVQPISDSEEPSPCKQSSRLARIIKIFKAPKRGTDFTIIQALVSIDMWILFIANICGVGGCLTAVDNMGQIGESLGYPIRSIGTFVSLISIWNFAGRVVAGFASEIFITKYRFPRPLVMAIVLFISCVGHLLIALGIPGSLYIASVIIGFCFGAQMPLLYAIISELFGLKYYSTLFNVGAVASPIGAYAFNVKIAGYLYDREAIKQSKLVGVISTHSSRDLTCMGVKCYRSSFLIITGVTLFGSLILMVLAMRTRNFYRSDIYAKFRDASMGEEEMGVARNVEEDGEKGDGKSSSKPTTSMDGSTHLKE</sequence>
<name>A0ACC2MPK4_PERAE</name>
<reference evidence="1 2" key="1">
    <citation type="journal article" date="2022" name="Hortic Res">
        <title>A haplotype resolved chromosomal level avocado genome allows analysis of novel avocado genes.</title>
        <authorList>
            <person name="Nath O."/>
            <person name="Fletcher S.J."/>
            <person name="Hayward A."/>
            <person name="Shaw L.M."/>
            <person name="Masouleh A.K."/>
            <person name="Furtado A."/>
            <person name="Henry R.J."/>
            <person name="Mitter N."/>
        </authorList>
    </citation>
    <scope>NUCLEOTIDE SEQUENCE [LARGE SCALE GENOMIC DNA]</scope>
    <source>
        <strain evidence="2">cv. Hass</strain>
    </source>
</reference>
<comment type="caution">
    <text evidence="1">The sequence shown here is derived from an EMBL/GenBank/DDBJ whole genome shotgun (WGS) entry which is preliminary data.</text>
</comment>